<dbReference type="Gene3D" id="1.10.260.40">
    <property type="entry name" value="lambda repressor-like DNA-binding domains"/>
    <property type="match status" value="1"/>
</dbReference>
<name>A0A679JTW2_VARPD</name>
<dbReference type="CDD" id="cd00093">
    <property type="entry name" value="HTH_XRE"/>
    <property type="match status" value="1"/>
</dbReference>
<dbReference type="SUPFAM" id="SSF51182">
    <property type="entry name" value="RmlC-like cupins"/>
    <property type="match status" value="1"/>
</dbReference>
<feature type="domain" description="HTH cro/C1-type" evidence="2">
    <location>
        <begin position="1"/>
        <end position="31"/>
    </location>
</feature>
<dbReference type="InterPro" id="IPR014710">
    <property type="entry name" value="RmlC-like_jellyroll"/>
</dbReference>
<dbReference type="PROSITE" id="PS50943">
    <property type="entry name" value="HTH_CROC1"/>
    <property type="match status" value="1"/>
</dbReference>
<dbReference type="PANTHER" id="PTHR46797:SF1">
    <property type="entry name" value="METHYLPHOSPHONATE SYNTHASE"/>
    <property type="match status" value="1"/>
</dbReference>
<dbReference type="InterPro" id="IPR011051">
    <property type="entry name" value="RmlC_Cupin_sf"/>
</dbReference>
<dbReference type="CDD" id="cd02209">
    <property type="entry name" value="cupin_XRE_C"/>
    <property type="match status" value="1"/>
</dbReference>
<proteinExistence type="predicted"/>
<dbReference type="InterPro" id="IPR001387">
    <property type="entry name" value="Cro/C1-type_HTH"/>
</dbReference>
<dbReference type="GO" id="GO:0003700">
    <property type="term" value="F:DNA-binding transcription factor activity"/>
    <property type="evidence" value="ECO:0007669"/>
    <property type="project" value="TreeGrafter"/>
</dbReference>
<dbReference type="PANTHER" id="PTHR46797">
    <property type="entry name" value="HTH-TYPE TRANSCRIPTIONAL REGULATOR"/>
    <property type="match status" value="1"/>
</dbReference>
<evidence type="ECO:0000313" key="3">
    <source>
        <dbReference type="EMBL" id="CAA2109683.1"/>
    </source>
</evidence>
<dbReference type="Pfam" id="PF07883">
    <property type="entry name" value="Cupin_2"/>
    <property type="match status" value="1"/>
</dbReference>
<evidence type="ECO:0000259" key="2">
    <source>
        <dbReference type="PROSITE" id="PS50943"/>
    </source>
</evidence>
<sequence length="154" mass="16421">MLSRVERGLASPSVETLERIATAMGVSISRFFTQRAERVDFLHVPAGHGIPVDSLAAATGGRYELLGHLLSGDLSVAPSLVQIDASDETPAALTHQGLKFIYVLSGKARYRYGPRHVSLGAGDALLFDASAAHGVVRVDEAPMNYLCAVFSLRT</sequence>
<dbReference type="Pfam" id="PF01381">
    <property type="entry name" value="HTH_3"/>
    <property type="match status" value="1"/>
</dbReference>
<accession>A0A679JTW2</accession>
<evidence type="ECO:0000256" key="1">
    <source>
        <dbReference type="ARBA" id="ARBA00023125"/>
    </source>
</evidence>
<dbReference type="InterPro" id="IPR010982">
    <property type="entry name" value="Lambda_DNA-bd_dom_sf"/>
</dbReference>
<dbReference type="EMBL" id="LR743508">
    <property type="protein sequence ID" value="CAA2109683.1"/>
    <property type="molecule type" value="Genomic_DNA"/>
</dbReference>
<protein>
    <recommendedName>
        <fullName evidence="2">HTH cro/C1-type domain-containing protein</fullName>
    </recommendedName>
</protein>
<reference evidence="3" key="1">
    <citation type="submission" date="2019-12" db="EMBL/GenBank/DDBJ databases">
        <authorList>
            <person name="Cremers G."/>
        </authorList>
    </citation>
    <scope>NUCLEOTIDE SEQUENCE</scope>
    <source>
        <strain evidence="3">Vvax</strain>
    </source>
</reference>
<dbReference type="InterPro" id="IPR050807">
    <property type="entry name" value="TransReg_Diox_bact_type"/>
</dbReference>
<dbReference type="GO" id="GO:0005829">
    <property type="term" value="C:cytosol"/>
    <property type="evidence" value="ECO:0007669"/>
    <property type="project" value="TreeGrafter"/>
</dbReference>
<organism evidence="3">
    <name type="scientific">Variovorax paradoxus</name>
    <dbReference type="NCBI Taxonomy" id="34073"/>
    <lineage>
        <taxon>Bacteria</taxon>
        <taxon>Pseudomonadati</taxon>
        <taxon>Pseudomonadota</taxon>
        <taxon>Betaproteobacteria</taxon>
        <taxon>Burkholderiales</taxon>
        <taxon>Comamonadaceae</taxon>
        <taxon>Variovorax</taxon>
    </lineage>
</organism>
<dbReference type="AlphaFoldDB" id="A0A679JTW2"/>
<keyword evidence="1" id="KW-0238">DNA-binding</keyword>
<dbReference type="InterPro" id="IPR013096">
    <property type="entry name" value="Cupin_2"/>
</dbReference>
<dbReference type="Gene3D" id="2.60.120.10">
    <property type="entry name" value="Jelly Rolls"/>
    <property type="match status" value="1"/>
</dbReference>
<dbReference type="GO" id="GO:0003677">
    <property type="term" value="F:DNA binding"/>
    <property type="evidence" value="ECO:0007669"/>
    <property type="project" value="UniProtKB-KW"/>
</dbReference>
<gene>
    <name evidence="3" type="ORF">VVAX_05954</name>
</gene>